<organism evidence="1 2">
    <name type="scientific">Nocardia wallacei</name>
    <dbReference type="NCBI Taxonomy" id="480035"/>
    <lineage>
        <taxon>Bacteria</taxon>
        <taxon>Bacillati</taxon>
        <taxon>Actinomycetota</taxon>
        <taxon>Actinomycetes</taxon>
        <taxon>Mycobacteriales</taxon>
        <taxon>Nocardiaceae</taxon>
        <taxon>Nocardia</taxon>
    </lineage>
</organism>
<reference evidence="1 2" key="1">
    <citation type="submission" date="2020-08" db="EMBL/GenBank/DDBJ databases">
        <title>Genome Sequencing of Nocardia wallacei strain FMUON74 and assembly.</title>
        <authorList>
            <person name="Toyokawa M."/>
            <person name="Uesaka K."/>
        </authorList>
    </citation>
    <scope>NUCLEOTIDE SEQUENCE [LARGE SCALE GENOMIC DNA]</scope>
    <source>
        <strain evidence="1 2">FMUON74</strain>
    </source>
</reference>
<dbReference type="Proteomes" id="UP000516173">
    <property type="component" value="Chromosome"/>
</dbReference>
<dbReference type="KEGG" id="nwl:NWFMUON74_64050"/>
<dbReference type="EMBL" id="AP023396">
    <property type="protein sequence ID" value="BCK58633.1"/>
    <property type="molecule type" value="Genomic_DNA"/>
</dbReference>
<accession>A0A7G1KWT4</accession>
<sequence>MTNAQVPDSNPGPDNRIRSDVHYVALPGLCRFPEIELAHELMQRHRACRIGRCVEGGGTAALAAVVGPEIRS</sequence>
<name>A0A7G1KWT4_9NOCA</name>
<evidence type="ECO:0000313" key="2">
    <source>
        <dbReference type="Proteomes" id="UP000516173"/>
    </source>
</evidence>
<evidence type="ECO:0000313" key="1">
    <source>
        <dbReference type="EMBL" id="BCK58633.1"/>
    </source>
</evidence>
<proteinExistence type="predicted"/>
<gene>
    <name evidence="1" type="ORF">NWFMUON74_64050</name>
</gene>
<dbReference type="AlphaFoldDB" id="A0A7G1KWT4"/>
<protein>
    <submittedName>
        <fullName evidence="1">Uncharacterized protein</fullName>
    </submittedName>
</protein>
<keyword evidence="2" id="KW-1185">Reference proteome</keyword>